<protein>
    <recommendedName>
        <fullName evidence="3 6">Altered inheritance of mitochondria protein 24, mitochondrial</fullName>
    </recommendedName>
</protein>
<accession>A0A0B7JVW1</accession>
<organism evidence="7">
    <name type="scientific">Bionectria ochroleuca</name>
    <name type="common">Gliocladium roseum</name>
    <dbReference type="NCBI Taxonomy" id="29856"/>
    <lineage>
        <taxon>Eukaryota</taxon>
        <taxon>Fungi</taxon>
        <taxon>Dikarya</taxon>
        <taxon>Ascomycota</taxon>
        <taxon>Pezizomycotina</taxon>
        <taxon>Sordariomycetes</taxon>
        <taxon>Hypocreomycetidae</taxon>
        <taxon>Hypocreales</taxon>
        <taxon>Bionectriaceae</taxon>
        <taxon>Clonostachys</taxon>
    </lineage>
</organism>
<dbReference type="InterPro" id="IPR002838">
    <property type="entry name" value="AIM24"/>
</dbReference>
<keyword evidence="5 6" id="KW-0496">Mitochondrion</keyword>
<dbReference type="Pfam" id="PF01987">
    <property type="entry name" value="AIM24"/>
    <property type="match status" value="1"/>
</dbReference>
<evidence type="ECO:0000256" key="3">
    <source>
        <dbReference type="ARBA" id="ARBA00013287"/>
    </source>
</evidence>
<dbReference type="GO" id="GO:0007007">
    <property type="term" value="P:inner mitochondrial membrane organization"/>
    <property type="evidence" value="ECO:0007669"/>
    <property type="project" value="TreeGrafter"/>
</dbReference>
<sequence length="382" mass="41791">MMRGRSPMLRTAHRAIRPQASSSYLFRQCRAIQISAAPTSETPRVGGDAFGSSRDAADARFEVLGSPYSLLSVTLSASQKLYTRRGTLVAVAGKPENAQSTLSVLNPLGRAPFGVPFLYQRITASSPITALISTKSPTTTFTVLHLDGTTDWMISQRNALLAWTGHTLSLSSRIQQSLSLANWGSTHVTGRGLAALSAPGQIYQLTLDEGEEFVAHPGSVVAYSISRTPPRPFRFKSSSFSLQIPSLSNWFVDLEYVKKVRETGAYQYISRVFFSLRTIMRRTIWGDRLFLQFKGPSTILLSSRGVRVSDVLTNRDVNEIADAPAGDVSKVVQLANKAKLPPVQATETPKAEQAPSAIHVATVQKDGKVTFEDKKDLKEFVQ</sequence>
<dbReference type="SUPFAM" id="SSF51219">
    <property type="entry name" value="TRAP-like"/>
    <property type="match status" value="1"/>
</dbReference>
<keyword evidence="4" id="KW-0809">Transit peptide</keyword>
<dbReference type="PANTHER" id="PTHR36959">
    <property type="entry name" value="ALTERED INHERITANCE OF MITOCHONDRIA PROTEIN 24, MITOCHONDRIAL"/>
    <property type="match status" value="1"/>
</dbReference>
<evidence type="ECO:0000256" key="5">
    <source>
        <dbReference type="ARBA" id="ARBA00023128"/>
    </source>
</evidence>
<comment type="similarity">
    <text evidence="2 6">Belongs to the AIM24 family.</text>
</comment>
<name>A0A0B7JVW1_BIOOC</name>
<dbReference type="EMBL" id="CDPU01000005">
    <property type="protein sequence ID" value="CEO46760.1"/>
    <property type="molecule type" value="Genomic_DNA"/>
</dbReference>
<proteinExistence type="inferred from homology"/>
<dbReference type="PANTHER" id="PTHR36959:SF2">
    <property type="entry name" value="ALTERED INHERITANCE OF MITOCHONDRIA PROTEIN 24, MITOCHONDRIAL"/>
    <property type="match status" value="1"/>
</dbReference>
<evidence type="ECO:0000256" key="2">
    <source>
        <dbReference type="ARBA" id="ARBA00009322"/>
    </source>
</evidence>
<dbReference type="AlphaFoldDB" id="A0A0B7JVW1"/>
<evidence type="ECO:0000256" key="4">
    <source>
        <dbReference type="ARBA" id="ARBA00022946"/>
    </source>
</evidence>
<evidence type="ECO:0000313" key="7">
    <source>
        <dbReference type="EMBL" id="CEO46760.1"/>
    </source>
</evidence>
<gene>
    <name evidence="7" type="ORF">BN869_000002815_1</name>
</gene>
<comment type="subcellular location">
    <subcellularLocation>
        <location evidence="1 6">Mitochondrion</location>
    </subcellularLocation>
</comment>
<dbReference type="InterPro" id="IPR036983">
    <property type="entry name" value="AIM24_sf"/>
</dbReference>
<dbReference type="GO" id="GO:0005743">
    <property type="term" value="C:mitochondrial inner membrane"/>
    <property type="evidence" value="ECO:0007669"/>
    <property type="project" value="TreeGrafter"/>
</dbReference>
<dbReference type="InterPro" id="IPR016031">
    <property type="entry name" value="Trp_RNA-bd_attenuator-like_dom"/>
</dbReference>
<evidence type="ECO:0000256" key="6">
    <source>
        <dbReference type="RuleBase" id="RU363045"/>
    </source>
</evidence>
<evidence type="ECO:0000256" key="1">
    <source>
        <dbReference type="ARBA" id="ARBA00004173"/>
    </source>
</evidence>
<reference evidence="7" key="1">
    <citation type="submission" date="2015-01" db="EMBL/GenBank/DDBJ databases">
        <authorList>
            <person name="Durling Mikael"/>
        </authorList>
    </citation>
    <scope>NUCLEOTIDE SEQUENCE</scope>
</reference>
<dbReference type="Gene3D" id="3.60.160.10">
    <property type="entry name" value="Mitochondrial biogenesis AIM24"/>
    <property type="match status" value="1"/>
</dbReference>